<dbReference type="PROSITE" id="PS00518">
    <property type="entry name" value="ZF_RING_1"/>
    <property type="match status" value="1"/>
</dbReference>
<feature type="domain" description="B box-type" evidence="6">
    <location>
        <begin position="88"/>
        <end position="129"/>
    </location>
</feature>
<dbReference type="Pfam" id="PF15227">
    <property type="entry name" value="zf-C3HC4_4"/>
    <property type="match status" value="1"/>
</dbReference>
<keyword evidence="3" id="KW-0862">Zinc</keyword>
<keyword evidence="2 4" id="KW-0863">Zinc-finger</keyword>
<dbReference type="Gene3D" id="3.30.160.60">
    <property type="entry name" value="Classic Zinc Finger"/>
    <property type="match status" value="1"/>
</dbReference>
<dbReference type="SMART" id="SM00184">
    <property type="entry name" value="RING"/>
    <property type="match status" value="1"/>
</dbReference>
<dbReference type="InterPro" id="IPR017907">
    <property type="entry name" value="Znf_RING_CS"/>
</dbReference>
<evidence type="ECO:0000256" key="4">
    <source>
        <dbReference type="PROSITE-ProRule" id="PRU00024"/>
    </source>
</evidence>
<feature type="non-terminal residue" evidence="7">
    <location>
        <position position="253"/>
    </location>
</feature>
<keyword evidence="8" id="KW-1185">Reference proteome</keyword>
<keyword evidence="1" id="KW-0479">Metal-binding</keyword>
<dbReference type="Gene3D" id="3.30.40.10">
    <property type="entry name" value="Zinc/RING finger domain, C3HC4 (zinc finger)"/>
    <property type="match status" value="1"/>
</dbReference>
<feature type="domain" description="RING-type" evidence="5">
    <location>
        <begin position="15"/>
        <end position="56"/>
    </location>
</feature>
<protein>
    <submittedName>
        <fullName evidence="7">Uncharacterized protein</fullName>
    </submittedName>
</protein>
<evidence type="ECO:0000313" key="8">
    <source>
        <dbReference type="Proteomes" id="UP001488838"/>
    </source>
</evidence>
<dbReference type="InterPro" id="IPR013083">
    <property type="entry name" value="Znf_RING/FYVE/PHD"/>
</dbReference>
<dbReference type="AlphaFoldDB" id="A0AAW0HAN6"/>
<dbReference type="PANTHER" id="PTHR24103">
    <property type="entry name" value="E3 UBIQUITIN-PROTEIN LIGASE TRIM"/>
    <property type="match status" value="1"/>
</dbReference>
<evidence type="ECO:0000256" key="2">
    <source>
        <dbReference type="ARBA" id="ARBA00022771"/>
    </source>
</evidence>
<dbReference type="InterPro" id="IPR001841">
    <property type="entry name" value="Znf_RING"/>
</dbReference>
<evidence type="ECO:0000313" key="7">
    <source>
        <dbReference type="EMBL" id="KAK7798884.1"/>
    </source>
</evidence>
<sequence>MESDLSQAFQEELTCFICMSYLTDPVTISCGHSFCRACLHLFWEDSQVPVHCSICREPSQQKDFRTNIVLKKLVSIARQASLVKYLSSEEQQCVTHKETKRIFCMENSIYLCRLCSDSHEHRGHRHCPIEEAAEGQMIRLIVKEEMIRAKYRRWYPLPSKQEEEHIECMKKEANYCLEKLAKSEAMMVQKSKQLREVYRELMAMSQEPYVVLLQDLDDIFRRSESMQLSKPLARKPELYALALNGLTKRFNLF</sequence>
<dbReference type="Pfam" id="PF00643">
    <property type="entry name" value="zf-B_box"/>
    <property type="match status" value="1"/>
</dbReference>
<dbReference type="Proteomes" id="UP001488838">
    <property type="component" value="Unassembled WGS sequence"/>
</dbReference>
<evidence type="ECO:0000259" key="5">
    <source>
        <dbReference type="PROSITE" id="PS50089"/>
    </source>
</evidence>
<reference evidence="7 8" key="1">
    <citation type="journal article" date="2023" name="bioRxiv">
        <title>Conserved and derived expression patterns and positive selection on dental genes reveal complex evolutionary context of ever-growing rodent molars.</title>
        <authorList>
            <person name="Calamari Z.T."/>
            <person name="Song A."/>
            <person name="Cohen E."/>
            <person name="Akter M."/>
            <person name="Roy R.D."/>
            <person name="Hallikas O."/>
            <person name="Christensen M.M."/>
            <person name="Li P."/>
            <person name="Marangoni P."/>
            <person name="Jernvall J."/>
            <person name="Klein O.D."/>
        </authorList>
    </citation>
    <scope>NUCLEOTIDE SEQUENCE [LARGE SCALE GENOMIC DNA]</scope>
    <source>
        <strain evidence="7">V071</strain>
    </source>
</reference>
<proteinExistence type="predicted"/>
<comment type="caution">
    <text evidence="7">The sequence shown here is derived from an EMBL/GenBank/DDBJ whole genome shotgun (WGS) entry which is preliminary data.</text>
</comment>
<name>A0AAW0HAN6_MYOGA</name>
<dbReference type="EMBL" id="JBBHLL010000652">
    <property type="protein sequence ID" value="KAK7798884.1"/>
    <property type="molecule type" value="Genomic_DNA"/>
</dbReference>
<dbReference type="PROSITE" id="PS50089">
    <property type="entry name" value="ZF_RING_2"/>
    <property type="match status" value="1"/>
</dbReference>
<evidence type="ECO:0000256" key="1">
    <source>
        <dbReference type="ARBA" id="ARBA00022723"/>
    </source>
</evidence>
<dbReference type="SUPFAM" id="SSF57850">
    <property type="entry name" value="RING/U-box"/>
    <property type="match status" value="1"/>
</dbReference>
<dbReference type="InterPro" id="IPR050143">
    <property type="entry name" value="TRIM/RBCC"/>
</dbReference>
<dbReference type="SUPFAM" id="SSF57845">
    <property type="entry name" value="B-box zinc-binding domain"/>
    <property type="match status" value="1"/>
</dbReference>
<accession>A0AAW0HAN6</accession>
<evidence type="ECO:0000256" key="3">
    <source>
        <dbReference type="ARBA" id="ARBA00022833"/>
    </source>
</evidence>
<gene>
    <name evidence="7" type="ORF">U0070_020369</name>
</gene>
<organism evidence="7 8">
    <name type="scientific">Myodes glareolus</name>
    <name type="common">Bank vole</name>
    <name type="synonym">Clethrionomys glareolus</name>
    <dbReference type="NCBI Taxonomy" id="447135"/>
    <lineage>
        <taxon>Eukaryota</taxon>
        <taxon>Metazoa</taxon>
        <taxon>Chordata</taxon>
        <taxon>Craniata</taxon>
        <taxon>Vertebrata</taxon>
        <taxon>Euteleostomi</taxon>
        <taxon>Mammalia</taxon>
        <taxon>Eutheria</taxon>
        <taxon>Euarchontoglires</taxon>
        <taxon>Glires</taxon>
        <taxon>Rodentia</taxon>
        <taxon>Myomorpha</taxon>
        <taxon>Muroidea</taxon>
        <taxon>Cricetidae</taxon>
        <taxon>Arvicolinae</taxon>
        <taxon>Myodes</taxon>
    </lineage>
</organism>
<dbReference type="GO" id="GO:0008270">
    <property type="term" value="F:zinc ion binding"/>
    <property type="evidence" value="ECO:0007669"/>
    <property type="project" value="UniProtKB-KW"/>
</dbReference>
<evidence type="ECO:0000259" key="6">
    <source>
        <dbReference type="PROSITE" id="PS50119"/>
    </source>
</evidence>
<dbReference type="PROSITE" id="PS50119">
    <property type="entry name" value="ZF_BBOX"/>
    <property type="match status" value="1"/>
</dbReference>
<dbReference type="InterPro" id="IPR000315">
    <property type="entry name" value="Znf_B-box"/>
</dbReference>